<keyword evidence="1" id="KW-0723">Serine/threonine-protein kinase</keyword>
<reference evidence="3" key="1">
    <citation type="submission" date="2020-11" db="EMBL/GenBank/DDBJ databases">
        <title>Isolation and identification of active actinomycetes.</title>
        <authorList>
            <person name="Sun X."/>
        </authorList>
    </citation>
    <scope>NUCLEOTIDE SEQUENCE</scope>
    <source>
        <strain evidence="3">NEAU-A11</strain>
    </source>
</reference>
<dbReference type="PROSITE" id="PS50801">
    <property type="entry name" value="STAS"/>
    <property type="match status" value="1"/>
</dbReference>
<dbReference type="InterPro" id="IPR050267">
    <property type="entry name" value="Anti-sigma-factor_SerPK"/>
</dbReference>
<dbReference type="InterPro" id="IPR003594">
    <property type="entry name" value="HATPase_dom"/>
</dbReference>
<dbReference type="SUPFAM" id="SSF52091">
    <property type="entry name" value="SpoIIaa-like"/>
    <property type="match status" value="1"/>
</dbReference>
<keyword evidence="4" id="KW-1185">Reference proteome</keyword>
<feature type="domain" description="STAS" evidence="2">
    <location>
        <begin position="15"/>
        <end position="92"/>
    </location>
</feature>
<dbReference type="Proteomes" id="UP000598146">
    <property type="component" value="Unassembled WGS sequence"/>
</dbReference>
<dbReference type="GO" id="GO:0004674">
    <property type="term" value="F:protein serine/threonine kinase activity"/>
    <property type="evidence" value="ECO:0007669"/>
    <property type="project" value="UniProtKB-KW"/>
</dbReference>
<dbReference type="SUPFAM" id="SSF55874">
    <property type="entry name" value="ATPase domain of HSP90 chaperone/DNA topoisomerase II/histidine kinase"/>
    <property type="match status" value="1"/>
</dbReference>
<dbReference type="CDD" id="cd16936">
    <property type="entry name" value="HATPase_RsbW-like"/>
    <property type="match status" value="1"/>
</dbReference>
<evidence type="ECO:0000313" key="4">
    <source>
        <dbReference type="Proteomes" id="UP000598146"/>
    </source>
</evidence>
<dbReference type="Pfam" id="PF01740">
    <property type="entry name" value="STAS"/>
    <property type="match status" value="1"/>
</dbReference>
<evidence type="ECO:0000256" key="1">
    <source>
        <dbReference type="ARBA" id="ARBA00022527"/>
    </source>
</evidence>
<dbReference type="InterPro" id="IPR036513">
    <property type="entry name" value="STAS_dom_sf"/>
</dbReference>
<dbReference type="InterPro" id="IPR002645">
    <property type="entry name" value="STAS_dom"/>
</dbReference>
<organism evidence="3 4">
    <name type="scientific">Actinoplanes aureus</name>
    <dbReference type="NCBI Taxonomy" id="2792083"/>
    <lineage>
        <taxon>Bacteria</taxon>
        <taxon>Bacillati</taxon>
        <taxon>Actinomycetota</taxon>
        <taxon>Actinomycetes</taxon>
        <taxon>Micromonosporales</taxon>
        <taxon>Micromonosporaceae</taxon>
        <taxon>Actinoplanes</taxon>
    </lineage>
</organism>
<dbReference type="PANTHER" id="PTHR35526">
    <property type="entry name" value="ANTI-SIGMA-F FACTOR RSBW-RELATED"/>
    <property type="match status" value="1"/>
</dbReference>
<keyword evidence="1" id="KW-0808">Transferase</keyword>
<sequence>MHHLRCSVERIGTRLLVRCGGELCVATVPQVRAALIKCLVEQPDAVIADLAGTVVIERTALSVFAAVARQAALWPGTPLLISGTDRQTAEWLVAGHSRLAAFPSADDALAAESRRLTTSVSDLLLPLAGSAQRARHVTVEACIRWELPELAAPASLVVSELVANAVMHAETMIDLRVNLGRRYLMIAVRDGSSAPPRLPPGSPDGPASAHGLHLVDALTMHWGSMPAEGGKVVWATLART</sequence>
<dbReference type="InterPro" id="IPR036890">
    <property type="entry name" value="HATPase_C_sf"/>
</dbReference>
<dbReference type="RefSeq" id="WP_196420166.1">
    <property type="nucleotide sequence ID" value="NZ_JADQTO010000037.1"/>
</dbReference>
<dbReference type="GO" id="GO:0005524">
    <property type="term" value="F:ATP binding"/>
    <property type="evidence" value="ECO:0007669"/>
    <property type="project" value="UniProtKB-KW"/>
</dbReference>
<dbReference type="EMBL" id="JADQTO010000037">
    <property type="protein sequence ID" value="MBG0568397.1"/>
    <property type="molecule type" value="Genomic_DNA"/>
</dbReference>
<evidence type="ECO:0000259" key="2">
    <source>
        <dbReference type="PROSITE" id="PS50801"/>
    </source>
</evidence>
<dbReference type="AlphaFoldDB" id="A0A931CI21"/>
<dbReference type="PANTHER" id="PTHR35526:SF3">
    <property type="entry name" value="ANTI-SIGMA-F FACTOR RSBW"/>
    <property type="match status" value="1"/>
</dbReference>
<dbReference type="Gene3D" id="3.30.565.10">
    <property type="entry name" value="Histidine kinase-like ATPase, C-terminal domain"/>
    <property type="match status" value="1"/>
</dbReference>
<protein>
    <submittedName>
        <fullName evidence="3">ATP-binding protein</fullName>
    </submittedName>
</protein>
<accession>A0A931CI21</accession>
<gene>
    <name evidence="3" type="ORF">I4J89_43935</name>
</gene>
<dbReference type="Gene3D" id="3.30.750.24">
    <property type="entry name" value="STAS domain"/>
    <property type="match status" value="1"/>
</dbReference>
<dbReference type="Pfam" id="PF13581">
    <property type="entry name" value="HATPase_c_2"/>
    <property type="match status" value="1"/>
</dbReference>
<name>A0A931CI21_9ACTN</name>
<keyword evidence="1" id="KW-0418">Kinase</keyword>
<proteinExistence type="predicted"/>
<keyword evidence="3" id="KW-0067">ATP-binding</keyword>
<evidence type="ECO:0000313" key="3">
    <source>
        <dbReference type="EMBL" id="MBG0568397.1"/>
    </source>
</evidence>
<keyword evidence="3" id="KW-0547">Nucleotide-binding</keyword>
<comment type="caution">
    <text evidence="3">The sequence shown here is derived from an EMBL/GenBank/DDBJ whole genome shotgun (WGS) entry which is preliminary data.</text>
</comment>